<accession>A0A316C371</accession>
<dbReference type="RefSeq" id="WP_109614152.1">
    <property type="nucleotide sequence ID" value="NZ_QGGG01000014.1"/>
</dbReference>
<dbReference type="EMBL" id="QGGG01000014">
    <property type="protein sequence ID" value="PWJ79765.1"/>
    <property type="molecule type" value="Genomic_DNA"/>
</dbReference>
<gene>
    <name evidence="2" type="ORF">C7441_11441</name>
</gene>
<protein>
    <submittedName>
        <fullName evidence="2">Uncharacterized protein DUF1127</fullName>
    </submittedName>
</protein>
<comment type="caution">
    <text evidence="2">The sequence shown here is derived from an EMBL/GenBank/DDBJ whole genome shotgun (WGS) entry which is preliminary data.</text>
</comment>
<dbReference type="AlphaFoldDB" id="A0A316C371"/>
<dbReference type="OrthoDB" id="7861975at2"/>
<evidence type="ECO:0000313" key="2">
    <source>
        <dbReference type="EMBL" id="PWJ79765.1"/>
    </source>
</evidence>
<dbReference type="Pfam" id="PF06568">
    <property type="entry name" value="YjiS-like"/>
    <property type="match status" value="1"/>
</dbReference>
<dbReference type="Proteomes" id="UP000245396">
    <property type="component" value="Unassembled WGS sequence"/>
</dbReference>
<evidence type="ECO:0000259" key="1">
    <source>
        <dbReference type="Pfam" id="PF06568"/>
    </source>
</evidence>
<dbReference type="InterPro" id="IPR009506">
    <property type="entry name" value="YjiS-like"/>
</dbReference>
<reference evidence="2 3" key="1">
    <citation type="submission" date="2018-05" db="EMBL/GenBank/DDBJ databases">
        <title>Genomic Encyclopedia of Type Strains, Phase IV (KMG-IV): sequencing the most valuable type-strain genomes for metagenomic binning, comparative biology and taxonomic classification.</title>
        <authorList>
            <person name="Goeker M."/>
        </authorList>
    </citation>
    <scope>NUCLEOTIDE SEQUENCE [LARGE SCALE GENOMIC DNA]</scope>
    <source>
        <strain evidence="2 3">DSM 6986</strain>
    </source>
</reference>
<name>A0A316C371_PSESE</name>
<proteinExistence type="predicted"/>
<keyword evidence="3" id="KW-1185">Reference proteome</keyword>
<feature type="domain" description="YjiS-like" evidence="1">
    <location>
        <begin position="29"/>
        <end position="62"/>
    </location>
</feature>
<organism evidence="2 3">
    <name type="scientific">Pseudaminobacter salicylatoxidans</name>
    <dbReference type="NCBI Taxonomy" id="93369"/>
    <lineage>
        <taxon>Bacteria</taxon>
        <taxon>Pseudomonadati</taxon>
        <taxon>Pseudomonadota</taxon>
        <taxon>Alphaproteobacteria</taxon>
        <taxon>Hyphomicrobiales</taxon>
        <taxon>Phyllobacteriaceae</taxon>
        <taxon>Pseudaminobacter</taxon>
    </lineage>
</organism>
<evidence type="ECO:0000313" key="3">
    <source>
        <dbReference type="Proteomes" id="UP000245396"/>
    </source>
</evidence>
<sequence length="96" mass="11123">MKTFEHASQTMQLAVRPAFAARAMNTLSRMFRVWQNRRDFSRLHEMTDWELKDIGLVRSDLRCASDIAFGVDPTIQLSSMVRDRVEAVQHIARRGS</sequence>